<dbReference type="KEGG" id="cut:CUTER_02995"/>
<dbReference type="STRING" id="1072256.CUTER_02995"/>
<evidence type="ECO:0000313" key="2">
    <source>
        <dbReference type="Proteomes" id="UP000035548"/>
    </source>
</evidence>
<reference evidence="1 2" key="1">
    <citation type="journal article" date="2015" name="Genome Announc.">
        <title>Virulence Factor Genes Detected in the Complete Genome Sequence of Corynebacterium uterequi DSM 45634, Isolated from the Uterus of a Maiden Mare.</title>
        <authorList>
            <person name="Ruckert C."/>
            <person name="Kriete M."/>
            <person name="Jaenicke S."/>
            <person name="Winkler A."/>
            <person name="Tauch A."/>
        </authorList>
    </citation>
    <scope>NUCLEOTIDE SEQUENCE [LARGE SCALE GENOMIC DNA]</scope>
    <source>
        <strain evidence="1 2">DSM 45634</strain>
    </source>
</reference>
<name>A0A0G3HB77_9CORY</name>
<proteinExistence type="predicted"/>
<keyword evidence="2" id="KW-1185">Reference proteome</keyword>
<organism evidence="1 2">
    <name type="scientific">Corynebacterium uterequi</name>
    <dbReference type="NCBI Taxonomy" id="1072256"/>
    <lineage>
        <taxon>Bacteria</taxon>
        <taxon>Bacillati</taxon>
        <taxon>Actinomycetota</taxon>
        <taxon>Actinomycetes</taxon>
        <taxon>Mycobacteriales</taxon>
        <taxon>Corynebacteriaceae</taxon>
        <taxon>Corynebacterium</taxon>
    </lineage>
</organism>
<evidence type="ECO:0008006" key="3">
    <source>
        <dbReference type="Google" id="ProtNLM"/>
    </source>
</evidence>
<sequence>MKDYAPELHRRDQNSGLGPALAACLRRLVLMGVTKKPLSSPSPTPARAVGALLLSRPLSTADLRELLDEAGLNPGGDGTALAVERGGMHVGLTVIERSLGGDGVLRNIHPISATPPEVEAIVDHRAHVVILAFGSADASVEVHELHAQVVAALADAPEVVGYAIDGTTWSASALRDVVSEQAKLPVELWAPVWAWEGEAGTTAYSYGLSHFGGWEVQVVDAALGVEEAYVVLLELVHRVVTGVRLDDGAVVNTPSGVTARVEAAAWVIDPTMPAWRLVF</sequence>
<dbReference type="PATRIC" id="fig|1072256.5.peg.594"/>
<dbReference type="PROSITE" id="PS51257">
    <property type="entry name" value="PROKAR_LIPOPROTEIN"/>
    <property type="match status" value="1"/>
</dbReference>
<evidence type="ECO:0000313" key="1">
    <source>
        <dbReference type="EMBL" id="AKK10611.1"/>
    </source>
</evidence>
<dbReference type="AlphaFoldDB" id="A0A0G3HB77"/>
<accession>A0A0G3HB77</accession>
<gene>
    <name evidence="1" type="ORF">CUTER_02995</name>
</gene>
<protein>
    <recommendedName>
        <fullName evidence="3">DUF4261 family protein</fullName>
    </recommendedName>
</protein>
<dbReference type="Proteomes" id="UP000035548">
    <property type="component" value="Chromosome"/>
</dbReference>
<dbReference type="EMBL" id="CP011546">
    <property type="protein sequence ID" value="AKK10611.1"/>
    <property type="molecule type" value="Genomic_DNA"/>
</dbReference>
<reference evidence="2" key="2">
    <citation type="submission" date="2015-05" db="EMBL/GenBank/DDBJ databases">
        <title>Complete genome sequence of Corynebacterium uterequi DSM 45634, isolated from the uterus of a maiden mare.</title>
        <authorList>
            <person name="Ruckert C."/>
            <person name="Albersmeier A."/>
            <person name="Winkler A."/>
            <person name="Tauch A."/>
        </authorList>
    </citation>
    <scope>NUCLEOTIDE SEQUENCE [LARGE SCALE GENOMIC DNA]</scope>
    <source>
        <strain evidence="2">DSM 45634</strain>
    </source>
</reference>